<dbReference type="SMART" id="SM01019">
    <property type="entry name" value="B3"/>
    <property type="match status" value="2"/>
</dbReference>
<dbReference type="GO" id="GO:0005634">
    <property type="term" value="C:nucleus"/>
    <property type="evidence" value="ECO:0007669"/>
    <property type="project" value="UniProtKB-SubCell"/>
</dbReference>
<dbReference type="GO" id="GO:0003677">
    <property type="term" value="F:DNA binding"/>
    <property type="evidence" value="ECO:0007669"/>
    <property type="project" value="UniProtKB-KW"/>
</dbReference>
<dbReference type="AlphaFoldDB" id="A0ABD3CJ43"/>
<dbReference type="EMBL" id="JAVIJP010000033">
    <property type="protein sequence ID" value="KAL3629945.1"/>
    <property type="molecule type" value="Genomic_DNA"/>
</dbReference>
<dbReference type="SUPFAM" id="SSF101936">
    <property type="entry name" value="DNA-binding pseudobarrel domain"/>
    <property type="match status" value="2"/>
</dbReference>
<gene>
    <name evidence="7" type="ORF">CASFOL_026257</name>
</gene>
<evidence type="ECO:0000313" key="7">
    <source>
        <dbReference type="EMBL" id="KAL3629945.1"/>
    </source>
</evidence>
<accession>A0ABD3CJ43</accession>
<keyword evidence="4" id="KW-0804">Transcription</keyword>
<comment type="caution">
    <text evidence="7">The sequence shown here is derived from an EMBL/GenBank/DDBJ whole genome shotgun (WGS) entry which is preliminary data.</text>
</comment>
<keyword evidence="3" id="KW-0238">DNA-binding</keyword>
<evidence type="ECO:0000256" key="5">
    <source>
        <dbReference type="ARBA" id="ARBA00023242"/>
    </source>
</evidence>
<evidence type="ECO:0000256" key="2">
    <source>
        <dbReference type="ARBA" id="ARBA00023015"/>
    </source>
</evidence>
<evidence type="ECO:0000256" key="4">
    <source>
        <dbReference type="ARBA" id="ARBA00023163"/>
    </source>
</evidence>
<dbReference type="PANTHER" id="PTHR31920:SF135">
    <property type="entry name" value="B3 DOMAIN-CONTAINING PROTEIN OS03G0621600-RELATED"/>
    <property type="match status" value="1"/>
</dbReference>
<feature type="domain" description="TF-B3" evidence="6">
    <location>
        <begin position="178"/>
        <end position="279"/>
    </location>
</feature>
<name>A0ABD3CJ43_9LAMI</name>
<keyword evidence="5" id="KW-0539">Nucleus</keyword>
<keyword evidence="2" id="KW-0805">Transcription regulation</keyword>
<reference evidence="8" key="1">
    <citation type="journal article" date="2024" name="IScience">
        <title>Strigolactones Initiate the Formation of Haustorium-like Structures in Castilleja.</title>
        <authorList>
            <person name="Buerger M."/>
            <person name="Peterson D."/>
            <person name="Chory J."/>
        </authorList>
    </citation>
    <scope>NUCLEOTIDE SEQUENCE [LARGE SCALE GENOMIC DNA]</scope>
</reference>
<proteinExistence type="predicted"/>
<dbReference type="Proteomes" id="UP001632038">
    <property type="component" value="Unassembled WGS sequence"/>
</dbReference>
<dbReference type="Gene3D" id="2.40.330.10">
    <property type="entry name" value="DNA-binding pseudobarrel domain"/>
    <property type="match status" value="2"/>
</dbReference>
<organism evidence="7 8">
    <name type="scientific">Castilleja foliolosa</name>
    <dbReference type="NCBI Taxonomy" id="1961234"/>
    <lineage>
        <taxon>Eukaryota</taxon>
        <taxon>Viridiplantae</taxon>
        <taxon>Streptophyta</taxon>
        <taxon>Embryophyta</taxon>
        <taxon>Tracheophyta</taxon>
        <taxon>Spermatophyta</taxon>
        <taxon>Magnoliopsida</taxon>
        <taxon>eudicotyledons</taxon>
        <taxon>Gunneridae</taxon>
        <taxon>Pentapetalae</taxon>
        <taxon>asterids</taxon>
        <taxon>lamiids</taxon>
        <taxon>Lamiales</taxon>
        <taxon>Orobanchaceae</taxon>
        <taxon>Pedicularideae</taxon>
        <taxon>Castillejinae</taxon>
        <taxon>Castilleja</taxon>
    </lineage>
</organism>
<evidence type="ECO:0000256" key="1">
    <source>
        <dbReference type="ARBA" id="ARBA00004123"/>
    </source>
</evidence>
<dbReference type="PANTHER" id="PTHR31920">
    <property type="entry name" value="B3 DOMAIN-CONTAINING"/>
    <property type="match status" value="1"/>
</dbReference>
<dbReference type="InterPro" id="IPR015300">
    <property type="entry name" value="DNA-bd_pseudobarrel_sf"/>
</dbReference>
<dbReference type="CDD" id="cd10017">
    <property type="entry name" value="B3_DNA"/>
    <property type="match status" value="1"/>
</dbReference>
<keyword evidence="8" id="KW-1185">Reference proteome</keyword>
<dbReference type="InterPro" id="IPR003340">
    <property type="entry name" value="B3_DNA-bd"/>
</dbReference>
<comment type="subcellular location">
    <subcellularLocation>
        <location evidence="1">Nucleus</location>
    </subcellularLocation>
</comment>
<dbReference type="Pfam" id="PF02362">
    <property type="entry name" value="B3"/>
    <property type="match status" value="2"/>
</dbReference>
<evidence type="ECO:0000256" key="3">
    <source>
        <dbReference type="ARBA" id="ARBA00023125"/>
    </source>
</evidence>
<dbReference type="InterPro" id="IPR050655">
    <property type="entry name" value="Plant_B3_domain"/>
</dbReference>
<feature type="domain" description="TF-B3" evidence="6">
    <location>
        <begin position="28"/>
        <end position="121"/>
    </location>
</feature>
<dbReference type="PROSITE" id="PS50863">
    <property type="entry name" value="B3"/>
    <property type="match status" value="2"/>
</dbReference>
<evidence type="ECO:0000259" key="6">
    <source>
        <dbReference type="PROSITE" id="PS50863"/>
    </source>
</evidence>
<sequence>MVKRGVGRPPTKKGNTNGVTVCGDECAPEFFKVFLPRLASHQLLIPPDFIKHFKRTIKERVVLKDTGGKKWHVDVEETPEGFYLKKGWPSFVEYHRLKHGEFLVFKYDKCQTFIVKIYGTNACKKEITTVAPVSHVKIEPEAECVLEDPLLMSNDKSGCSGEKCDELKEAAENDLPRGPYFISCDSQSTQWKLKIPNEVIDTYNLHSKPEMVLRNSDEKEWPVRIFTVRGVGVGGCMYMGKGWTEFQKENEAGPKDRYMFTFGTQCSSLIIHVELYKTPNSEPTLCTVV</sequence>
<protein>
    <recommendedName>
        <fullName evidence="6">TF-B3 domain-containing protein</fullName>
    </recommendedName>
</protein>
<evidence type="ECO:0000313" key="8">
    <source>
        <dbReference type="Proteomes" id="UP001632038"/>
    </source>
</evidence>